<dbReference type="Gene3D" id="1.10.260.40">
    <property type="entry name" value="lambda repressor-like DNA-binding domains"/>
    <property type="match status" value="1"/>
</dbReference>
<gene>
    <name evidence="3" type="ORF">PJIAN_1517</name>
</gene>
<dbReference type="InterPro" id="IPR011051">
    <property type="entry name" value="RmlC_Cupin_sf"/>
</dbReference>
<dbReference type="Proteomes" id="UP000076586">
    <property type="component" value="Unassembled WGS sequence"/>
</dbReference>
<dbReference type="InterPro" id="IPR001387">
    <property type="entry name" value="Cro/C1-type_HTH"/>
</dbReference>
<dbReference type="GO" id="GO:0003677">
    <property type="term" value="F:DNA binding"/>
    <property type="evidence" value="ECO:0007669"/>
    <property type="project" value="UniProtKB-KW"/>
</dbReference>
<dbReference type="Gene3D" id="2.60.120.10">
    <property type="entry name" value="Jelly Rolls"/>
    <property type="match status" value="1"/>
</dbReference>
<dbReference type="AlphaFoldDB" id="A0A170YN38"/>
<reference evidence="4" key="2">
    <citation type="journal article" date="2017" name="Genome Announc.">
        <title>Draft genome sequence of Paludibacter jiangxiensis NM7(T), a propionate-producing fermentative bacterium.</title>
        <authorList>
            <person name="Qiu Y.-L."/>
            <person name="Tourlousse D.M."/>
            <person name="Matsuura N."/>
            <person name="Ohashi A."/>
            <person name="Sekiguchi Y."/>
        </authorList>
    </citation>
    <scope>NUCLEOTIDE SEQUENCE [LARGE SCALE GENOMIC DNA]</scope>
    <source>
        <strain evidence="4">NM7</strain>
    </source>
</reference>
<accession>A0A170YN38</accession>
<evidence type="ECO:0000259" key="2">
    <source>
        <dbReference type="PROSITE" id="PS50943"/>
    </source>
</evidence>
<protein>
    <submittedName>
        <fullName evidence="3">Cupin domain-containing protein</fullName>
    </submittedName>
</protein>
<dbReference type="InterPro" id="IPR050807">
    <property type="entry name" value="TransReg_Diox_bact_type"/>
</dbReference>
<keyword evidence="1" id="KW-0238">DNA-binding</keyword>
<evidence type="ECO:0000313" key="4">
    <source>
        <dbReference type="Proteomes" id="UP000076586"/>
    </source>
</evidence>
<feature type="domain" description="HTH cro/C1-type" evidence="2">
    <location>
        <begin position="12"/>
        <end position="66"/>
    </location>
</feature>
<dbReference type="PANTHER" id="PTHR46797">
    <property type="entry name" value="HTH-TYPE TRANSCRIPTIONAL REGULATOR"/>
    <property type="match status" value="1"/>
</dbReference>
<organism evidence="3 4">
    <name type="scientific">Paludibacter jiangxiensis</name>
    <dbReference type="NCBI Taxonomy" id="681398"/>
    <lineage>
        <taxon>Bacteria</taxon>
        <taxon>Pseudomonadati</taxon>
        <taxon>Bacteroidota</taxon>
        <taxon>Bacteroidia</taxon>
        <taxon>Bacteroidales</taxon>
        <taxon>Paludibacteraceae</taxon>
        <taxon>Paludibacter</taxon>
    </lineage>
</organism>
<dbReference type="OrthoDB" id="9805356at2"/>
<dbReference type="RefSeq" id="WP_068701715.1">
    <property type="nucleotide sequence ID" value="NZ_BDCR01000001.1"/>
</dbReference>
<dbReference type="InterPro" id="IPR013096">
    <property type="entry name" value="Cupin_2"/>
</dbReference>
<dbReference type="CDD" id="cd00093">
    <property type="entry name" value="HTH_XRE"/>
    <property type="match status" value="1"/>
</dbReference>
<dbReference type="InterPro" id="IPR010982">
    <property type="entry name" value="Lambda_DNA-bd_dom_sf"/>
</dbReference>
<dbReference type="GO" id="GO:0005829">
    <property type="term" value="C:cytosol"/>
    <property type="evidence" value="ECO:0007669"/>
    <property type="project" value="TreeGrafter"/>
</dbReference>
<dbReference type="Pfam" id="PF07883">
    <property type="entry name" value="Cupin_2"/>
    <property type="match status" value="1"/>
</dbReference>
<dbReference type="CDD" id="cd02209">
    <property type="entry name" value="cupin_XRE_C"/>
    <property type="match status" value="1"/>
</dbReference>
<dbReference type="EMBL" id="BDCR01000001">
    <property type="protein sequence ID" value="GAT61928.1"/>
    <property type="molecule type" value="Genomic_DNA"/>
</dbReference>
<dbReference type="SUPFAM" id="SSF47413">
    <property type="entry name" value="lambda repressor-like DNA-binding domains"/>
    <property type="match status" value="1"/>
</dbReference>
<reference evidence="4" key="1">
    <citation type="submission" date="2016-04" db="EMBL/GenBank/DDBJ databases">
        <title>Draft genome sequence of Paludibacter jiangxiensis strain NM7.</title>
        <authorList>
            <person name="Qiu Y."/>
            <person name="Matsuura N."/>
            <person name="Ohashi A."/>
            <person name="Tourlousse M.D."/>
            <person name="Sekiguchi Y."/>
        </authorList>
    </citation>
    <scope>NUCLEOTIDE SEQUENCE [LARGE SCALE GENOMIC DNA]</scope>
    <source>
        <strain evidence="4">NM7</strain>
    </source>
</reference>
<dbReference type="PANTHER" id="PTHR46797:SF19">
    <property type="entry name" value="BLL2473 PROTEIN"/>
    <property type="match status" value="1"/>
</dbReference>
<sequence>MDDKIRQIAARLHGLREALNISVKEMADAAMVSEEEYLLCENGEKDIPVSLLHNISGHFNVEMTALLFGEEPRMRTYYLTRKGQGVAIERTKAYKYQSLAAGFAGRNADPFIVTVEPCDNPICLNTHAGQEFNYVIEGRMLLEINGKELILEEGDSLYFNAELKHGMKALDNKTVRFLAVII</sequence>
<keyword evidence="4" id="KW-1185">Reference proteome</keyword>
<name>A0A170YN38_9BACT</name>
<proteinExistence type="predicted"/>
<dbReference type="SUPFAM" id="SSF51182">
    <property type="entry name" value="RmlC-like cupins"/>
    <property type="match status" value="1"/>
</dbReference>
<dbReference type="GO" id="GO:0003700">
    <property type="term" value="F:DNA-binding transcription factor activity"/>
    <property type="evidence" value="ECO:0007669"/>
    <property type="project" value="TreeGrafter"/>
</dbReference>
<dbReference type="STRING" id="681398.PJIAN_1517"/>
<comment type="caution">
    <text evidence="3">The sequence shown here is derived from an EMBL/GenBank/DDBJ whole genome shotgun (WGS) entry which is preliminary data.</text>
</comment>
<evidence type="ECO:0000313" key="3">
    <source>
        <dbReference type="EMBL" id="GAT61928.1"/>
    </source>
</evidence>
<dbReference type="PROSITE" id="PS50943">
    <property type="entry name" value="HTH_CROC1"/>
    <property type="match status" value="1"/>
</dbReference>
<dbReference type="InterPro" id="IPR014710">
    <property type="entry name" value="RmlC-like_jellyroll"/>
</dbReference>
<evidence type="ECO:0000256" key="1">
    <source>
        <dbReference type="ARBA" id="ARBA00023125"/>
    </source>
</evidence>